<evidence type="ECO:0000259" key="7">
    <source>
        <dbReference type="PROSITE" id="PS50011"/>
    </source>
</evidence>
<keyword evidence="1" id="KW-0723">Serine/threonine-protein kinase</keyword>
<evidence type="ECO:0000256" key="5">
    <source>
        <dbReference type="ARBA" id="ARBA00022840"/>
    </source>
</evidence>
<dbReference type="EMBL" id="CDPU01000044">
    <property type="protein sequence ID" value="CEO54696.1"/>
    <property type="molecule type" value="Genomic_DNA"/>
</dbReference>
<evidence type="ECO:0000313" key="8">
    <source>
        <dbReference type="EMBL" id="CEO54696.1"/>
    </source>
</evidence>
<sequence length="441" mass="51074">MSEDPEPLKPLRAPLPDNTGGYGWDDRYEEIVKIFPHEPLEKYLRNGFHPVTLGERFSDGRYTVRHKLGFGGNATVWLARDDRENQWVALKIKQAKVSLDDIEQDPEVKALKLLEHKYTIHDPTKPRCFSRLIHYFQHIGPNGTHTCLVTELLGPSIAQMIRVFDAMIPWDDPNYQEVETFRPDTILRSSHISPSNVSFTCQTAIDDEDLIEVLGGEPTVAEYSASEPRAECLPKHLVRAATWSGWFDCPEESIRLIDWGESFSSNDKVSALSQPLNLRSPETFFIGSFDHRHDLWRAGCVIYQLFYRQAPFGSTSHKQDYINSMTLVIGPLPSAWNDQWIKIIQEKPGFDPEPRGEPRFQPLRKTFEQRRHFIITLAEKDEDFEKPDFIEDDYQGLSYLLSVMEGLMQYEPQKRITSGEALARMHWVDQWVYIESENEEE</sequence>
<dbReference type="SUPFAM" id="SSF56112">
    <property type="entry name" value="Protein kinase-like (PK-like)"/>
    <property type="match status" value="1"/>
</dbReference>
<dbReference type="Gene3D" id="3.30.200.20">
    <property type="entry name" value="Phosphorylase Kinase, domain 1"/>
    <property type="match status" value="1"/>
</dbReference>
<protein>
    <recommendedName>
        <fullName evidence="7">Protein kinase domain-containing protein</fullName>
    </recommendedName>
</protein>
<dbReference type="GO" id="GO:0005634">
    <property type="term" value="C:nucleus"/>
    <property type="evidence" value="ECO:0007669"/>
    <property type="project" value="TreeGrafter"/>
</dbReference>
<keyword evidence="5 6" id="KW-0067">ATP-binding</keyword>
<evidence type="ECO:0000256" key="3">
    <source>
        <dbReference type="ARBA" id="ARBA00022741"/>
    </source>
</evidence>
<reference evidence="8" key="1">
    <citation type="submission" date="2015-01" db="EMBL/GenBank/DDBJ databases">
        <authorList>
            <person name="Durling Mikael"/>
        </authorList>
    </citation>
    <scope>NUCLEOTIDE SEQUENCE</scope>
</reference>
<dbReference type="PROSITE" id="PS50011">
    <property type="entry name" value="PROTEIN_KINASE_DOM"/>
    <property type="match status" value="1"/>
</dbReference>
<feature type="domain" description="Protein kinase" evidence="7">
    <location>
        <begin position="62"/>
        <end position="428"/>
    </location>
</feature>
<gene>
    <name evidence="8" type="ORF">BN869_000010754_1</name>
</gene>
<dbReference type="PANTHER" id="PTHR45646:SF11">
    <property type="entry name" value="SERINE_THREONINE-PROTEIN KINASE DOA"/>
    <property type="match status" value="1"/>
</dbReference>
<proteinExistence type="predicted"/>
<dbReference type="Gene3D" id="1.10.510.10">
    <property type="entry name" value="Transferase(Phosphotransferase) domain 1"/>
    <property type="match status" value="1"/>
</dbReference>
<dbReference type="SMART" id="SM00220">
    <property type="entry name" value="S_TKc"/>
    <property type="match status" value="1"/>
</dbReference>
<feature type="binding site" evidence="6">
    <location>
        <position position="91"/>
    </location>
    <ligand>
        <name>ATP</name>
        <dbReference type="ChEBI" id="CHEBI:30616"/>
    </ligand>
</feature>
<dbReference type="AlphaFoldDB" id="A0A0B7KJ34"/>
<accession>A0A0B7KJ34</accession>
<organism evidence="8">
    <name type="scientific">Bionectria ochroleuca</name>
    <name type="common">Gliocladium roseum</name>
    <dbReference type="NCBI Taxonomy" id="29856"/>
    <lineage>
        <taxon>Eukaryota</taxon>
        <taxon>Fungi</taxon>
        <taxon>Dikarya</taxon>
        <taxon>Ascomycota</taxon>
        <taxon>Pezizomycotina</taxon>
        <taxon>Sordariomycetes</taxon>
        <taxon>Hypocreomycetidae</taxon>
        <taxon>Hypocreales</taxon>
        <taxon>Bionectriaceae</taxon>
        <taxon>Clonostachys</taxon>
    </lineage>
</organism>
<dbReference type="InterPro" id="IPR017441">
    <property type="entry name" value="Protein_kinase_ATP_BS"/>
</dbReference>
<keyword evidence="2" id="KW-0808">Transferase</keyword>
<dbReference type="InterPro" id="IPR000719">
    <property type="entry name" value="Prot_kinase_dom"/>
</dbReference>
<dbReference type="InterPro" id="IPR051175">
    <property type="entry name" value="CLK_kinases"/>
</dbReference>
<name>A0A0B7KJ34_BIOOC</name>
<evidence type="ECO:0000256" key="6">
    <source>
        <dbReference type="PROSITE-ProRule" id="PRU10141"/>
    </source>
</evidence>
<dbReference type="PROSITE" id="PS00107">
    <property type="entry name" value="PROTEIN_KINASE_ATP"/>
    <property type="match status" value="1"/>
</dbReference>
<evidence type="ECO:0000256" key="1">
    <source>
        <dbReference type="ARBA" id="ARBA00022527"/>
    </source>
</evidence>
<dbReference type="GO" id="GO:0004674">
    <property type="term" value="F:protein serine/threonine kinase activity"/>
    <property type="evidence" value="ECO:0007669"/>
    <property type="project" value="UniProtKB-KW"/>
</dbReference>
<dbReference type="GO" id="GO:0043484">
    <property type="term" value="P:regulation of RNA splicing"/>
    <property type="evidence" value="ECO:0007669"/>
    <property type="project" value="TreeGrafter"/>
</dbReference>
<dbReference type="InterPro" id="IPR011009">
    <property type="entry name" value="Kinase-like_dom_sf"/>
</dbReference>
<dbReference type="GO" id="GO:0005524">
    <property type="term" value="F:ATP binding"/>
    <property type="evidence" value="ECO:0007669"/>
    <property type="project" value="UniProtKB-UniRule"/>
</dbReference>
<dbReference type="PANTHER" id="PTHR45646">
    <property type="entry name" value="SERINE/THREONINE-PROTEIN KINASE DOA-RELATED"/>
    <property type="match status" value="1"/>
</dbReference>
<keyword evidence="3 6" id="KW-0547">Nucleotide-binding</keyword>
<keyword evidence="4" id="KW-0418">Kinase</keyword>
<evidence type="ECO:0000256" key="4">
    <source>
        <dbReference type="ARBA" id="ARBA00022777"/>
    </source>
</evidence>
<evidence type="ECO:0000256" key="2">
    <source>
        <dbReference type="ARBA" id="ARBA00022679"/>
    </source>
</evidence>